<feature type="transmembrane region" description="Helical" evidence="1">
    <location>
        <begin position="58"/>
        <end position="77"/>
    </location>
</feature>
<evidence type="ECO:0000313" key="5">
    <source>
        <dbReference type="WBParaSite" id="TCNE_0001549201-mRNA-1"/>
    </source>
</evidence>
<reference evidence="3 4" key="2">
    <citation type="submission" date="2018-11" db="EMBL/GenBank/DDBJ databases">
        <authorList>
            <consortium name="Pathogen Informatics"/>
        </authorList>
    </citation>
    <scope>NUCLEOTIDE SEQUENCE [LARGE SCALE GENOMIC DNA]</scope>
</reference>
<keyword evidence="1" id="KW-1133">Transmembrane helix</keyword>
<dbReference type="SMART" id="SM00198">
    <property type="entry name" value="SCP"/>
    <property type="match status" value="2"/>
</dbReference>
<protein>
    <submittedName>
        <fullName evidence="5">SCP domain-containing protein</fullName>
    </submittedName>
</protein>
<dbReference type="WBParaSite" id="TCNE_0001549201-mRNA-1">
    <property type="protein sequence ID" value="TCNE_0001549201-mRNA-1"/>
    <property type="gene ID" value="TCNE_0001549201"/>
</dbReference>
<feature type="domain" description="SCP" evidence="2">
    <location>
        <begin position="93"/>
        <end position="220"/>
    </location>
</feature>
<reference evidence="5" key="1">
    <citation type="submission" date="2016-06" db="UniProtKB">
        <authorList>
            <consortium name="WormBaseParasite"/>
        </authorList>
    </citation>
    <scope>IDENTIFICATION</scope>
</reference>
<name>A0A183V421_TOXCA</name>
<evidence type="ECO:0000259" key="2">
    <source>
        <dbReference type="SMART" id="SM00198"/>
    </source>
</evidence>
<evidence type="ECO:0000313" key="3">
    <source>
        <dbReference type="EMBL" id="VDM46812.1"/>
    </source>
</evidence>
<accession>A0A183V421</accession>
<dbReference type="InterPro" id="IPR014044">
    <property type="entry name" value="CAP_dom"/>
</dbReference>
<gene>
    <name evidence="3" type="ORF">TCNE_LOCUS15491</name>
</gene>
<feature type="domain" description="SCP" evidence="2">
    <location>
        <begin position="251"/>
        <end position="376"/>
    </location>
</feature>
<dbReference type="Pfam" id="PF00188">
    <property type="entry name" value="CAP"/>
    <property type="match status" value="2"/>
</dbReference>
<proteinExistence type="predicted"/>
<keyword evidence="1" id="KW-0472">Membrane</keyword>
<organism evidence="4 5">
    <name type="scientific">Toxocara canis</name>
    <name type="common">Canine roundworm</name>
    <dbReference type="NCBI Taxonomy" id="6265"/>
    <lineage>
        <taxon>Eukaryota</taxon>
        <taxon>Metazoa</taxon>
        <taxon>Ecdysozoa</taxon>
        <taxon>Nematoda</taxon>
        <taxon>Chromadorea</taxon>
        <taxon>Rhabditida</taxon>
        <taxon>Spirurina</taxon>
        <taxon>Ascaridomorpha</taxon>
        <taxon>Ascaridoidea</taxon>
        <taxon>Toxocaridae</taxon>
        <taxon>Toxocara</taxon>
    </lineage>
</organism>
<keyword evidence="4" id="KW-1185">Reference proteome</keyword>
<sequence length="378" mass="42887">MSYRYRIGIISVSYQRSGIICISYHDGIGIGSVWYRYRAAIVCVSAWYFVDDAGSHRLLILMLLLLPALLLVTSTFATGSQCPGVTNAKFDDATREKIIAKHNEYRSKIAHGTAKYKGGQTLSSGKNVYALSWDCSLEQSAQNWSDRCEFDPSYPDDFGENYDEFNATNPMKVAMEAMEDWWRQLEQYDASSNINITFNDDVYEYAMHWSQRAPQGYSYGYEKRPLQIVTGTGQAAGSQCPWVTNAKFDEAARAAIVAKHNEYRSKIAHGTAKYKGGQTLSSGKNVYALSWDCGLEQSAQDWSDRCEFDPSYPDDFGENYDEFNATNPMKVAMEAMEDWWGQLKQYDASSNPNITFNDDVYEYAMHWSQVQETVLSFS</sequence>
<dbReference type="EMBL" id="UYWY01022905">
    <property type="protein sequence ID" value="VDM46812.1"/>
    <property type="molecule type" value="Genomic_DNA"/>
</dbReference>
<dbReference type="InterPro" id="IPR001283">
    <property type="entry name" value="CRISP-related"/>
</dbReference>
<dbReference type="InterPro" id="IPR035940">
    <property type="entry name" value="CAP_sf"/>
</dbReference>
<dbReference type="CDD" id="cd05380">
    <property type="entry name" value="CAP_euk"/>
    <property type="match status" value="2"/>
</dbReference>
<evidence type="ECO:0000256" key="1">
    <source>
        <dbReference type="SAM" id="Phobius"/>
    </source>
</evidence>
<dbReference type="Proteomes" id="UP000050794">
    <property type="component" value="Unassembled WGS sequence"/>
</dbReference>
<dbReference type="SUPFAM" id="SSF55797">
    <property type="entry name" value="PR-1-like"/>
    <property type="match status" value="2"/>
</dbReference>
<dbReference type="AlphaFoldDB" id="A0A183V421"/>
<dbReference type="PANTHER" id="PTHR10334">
    <property type="entry name" value="CYSTEINE-RICH SECRETORY PROTEIN-RELATED"/>
    <property type="match status" value="1"/>
</dbReference>
<evidence type="ECO:0000313" key="4">
    <source>
        <dbReference type="Proteomes" id="UP000050794"/>
    </source>
</evidence>
<dbReference type="Gene3D" id="3.40.33.10">
    <property type="entry name" value="CAP"/>
    <property type="match status" value="2"/>
</dbReference>
<keyword evidence="1" id="KW-0812">Transmembrane</keyword>